<dbReference type="Pfam" id="PF05036">
    <property type="entry name" value="SPOR"/>
    <property type="match status" value="1"/>
</dbReference>
<keyword evidence="2" id="KW-0812">Transmembrane</keyword>
<evidence type="ECO:0000313" key="5">
    <source>
        <dbReference type="Proteomes" id="UP000273143"/>
    </source>
</evidence>
<evidence type="ECO:0000256" key="1">
    <source>
        <dbReference type="SAM" id="MobiDB-lite"/>
    </source>
</evidence>
<keyword evidence="2" id="KW-0472">Membrane</keyword>
<dbReference type="InterPro" id="IPR052521">
    <property type="entry name" value="Cell_div_SPOR-domain"/>
</dbReference>
<dbReference type="PANTHER" id="PTHR38687:SF1">
    <property type="entry name" value="CELL DIVISION PROTEIN DEDD"/>
    <property type="match status" value="1"/>
</dbReference>
<organism evidence="4 5">
    <name type="scientific">Entomomonas moraniae</name>
    <dbReference type="NCBI Taxonomy" id="2213226"/>
    <lineage>
        <taxon>Bacteria</taxon>
        <taxon>Pseudomonadati</taxon>
        <taxon>Pseudomonadota</taxon>
        <taxon>Gammaproteobacteria</taxon>
        <taxon>Pseudomonadales</taxon>
        <taxon>Pseudomonadaceae</taxon>
        <taxon>Entomomonas</taxon>
    </lineage>
</organism>
<dbReference type="AlphaFoldDB" id="A0A3S9XA05"/>
<dbReference type="GO" id="GO:0032153">
    <property type="term" value="C:cell division site"/>
    <property type="evidence" value="ECO:0007669"/>
    <property type="project" value="TreeGrafter"/>
</dbReference>
<dbReference type="GO" id="GO:0032506">
    <property type="term" value="P:cytokinetic process"/>
    <property type="evidence" value="ECO:0007669"/>
    <property type="project" value="TreeGrafter"/>
</dbReference>
<dbReference type="InterPro" id="IPR007730">
    <property type="entry name" value="SPOR-like_dom"/>
</dbReference>
<dbReference type="Proteomes" id="UP000273143">
    <property type="component" value="Chromosome"/>
</dbReference>
<evidence type="ECO:0000259" key="3">
    <source>
        <dbReference type="PROSITE" id="PS51724"/>
    </source>
</evidence>
<keyword evidence="2" id="KW-1133">Transmembrane helix</keyword>
<dbReference type="PANTHER" id="PTHR38687">
    <property type="entry name" value="CELL DIVISION PROTEIN DEDD-RELATED"/>
    <property type="match status" value="1"/>
</dbReference>
<dbReference type="GO" id="GO:0030428">
    <property type="term" value="C:cell septum"/>
    <property type="evidence" value="ECO:0007669"/>
    <property type="project" value="TreeGrafter"/>
</dbReference>
<dbReference type="PROSITE" id="PS51724">
    <property type="entry name" value="SPOR"/>
    <property type="match status" value="1"/>
</dbReference>
<dbReference type="GO" id="GO:0042834">
    <property type="term" value="F:peptidoglycan binding"/>
    <property type="evidence" value="ECO:0007669"/>
    <property type="project" value="InterPro"/>
</dbReference>
<reference evidence="5" key="1">
    <citation type="submission" date="2018-06" db="EMBL/GenBank/DDBJ databases">
        <title>Complete genome of Pseudomonas insecticola strain QZS01.</title>
        <authorList>
            <person name="Wang J."/>
            <person name="Su Q."/>
        </authorList>
    </citation>
    <scope>NUCLEOTIDE SEQUENCE [LARGE SCALE GENOMIC DNA]</scope>
    <source>
        <strain evidence="5">QZS01</strain>
    </source>
</reference>
<proteinExistence type="predicted"/>
<feature type="compositionally biased region" description="Pro residues" evidence="1">
    <location>
        <begin position="112"/>
        <end position="126"/>
    </location>
</feature>
<feature type="region of interest" description="Disordered" evidence="1">
    <location>
        <begin position="51"/>
        <end position="70"/>
    </location>
</feature>
<dbReference type="KEGG" id="emo:DM558_00045"/>
<dbReference type="RefSeq" id="WP_127161485.1">
    <property type="nucleotide sequence ID" value="NZ_CP029822.1"/>
</dbReference>
<evidence type="ECO:0000313" key="4">
    <source>
        <dbReference type="EMBL" id="AZS49267.1"/>
    </source>
</evidence>
<feature type="transmembrane region" description="Helical" evidence="2">
    <location>
        <begin position="24"/>
        <end position="42"/>
    </location>
</feature>
<feature type="region of interest" description="Disordered" evidence="1">
    <location>
        <begin position="109"/>
        <end position="128"/>
    </location>
</feature>
<dbReference type="Gene3D" id="3.30.70.1070">
    <property type="entry name" value="Sporulation related repeat"/>
    <property type="match status" value="1"/>
</dbReference>
<sequence>MAKAKTKPRGANKYTPPAKSSAPAWIWLVAGIVIGCFIMFLMKLEPKQDIRPEQKTTTSITPKDHTTDKPKFVFRDLLSGKETATNTAPPVTPQEYKQLDGERAAALLDGKTPPPLPPVQQKPAPAPVTTVAAAPTEKPTNKPVANTPTTSIAEQKPTQVATIASPTKMTFFLQVGSYPSKQGAESIRAQLLMLGQNAKLETASSNGKTWYRVIIGSFATKEQASKTQSQLASHGFKQTLVVPRKVN</sequence>
<dbReference type="EMBL" id="CP029822">
    <property type="protein sequence ID" value="AZS49267.1"/>
    <property type="molecule type" value="Genomic_DNA"/>
</dbReference>
<keyword evidence="5" id="KW-1185">Reference proteome</keyword>
<evidence type="ECO:0000256" key="2">
    <source>
        <dbReference type="SAM" id="Phobius"/>
    </source>
</evidence>
<dbReference type="InterPro" id="IPR036680">
    <property type="entry name" value="SPOR-like_sf"/>
</dbReference>
<accession>A0A3S9XA05</accession>
<name>A0A3S9XA05_9GAMM</name>
<dbReference type="SUPFAM" id="SSF110997">
    <property type="entry name" value="Sporulation related repeat"/>
    <property type="match status" value="1"/>
</dbReference>
<protein>
    <recommendedName>
        <fullName evidence="3">SPOR domain-containing protein</fullName>
    </recommendedName>
</protein>
<gene>
    <name evidence="4" type="ORF">DM558_00045</name>
</gene>
<feature type="domain" description="SPOR" evidence="3">
    <location>
        <begin position="165"/>
        <end position="244"/>
    </location>
</feature>